<dbReference type="PANTHER" id="PTHR39555">
    <property type="entry name" value="FIMBRIAL ASSEMBLY PROTEIN PILO-LIKE PROTEIN-RELATED"/>
    <property type="match status" value="1"/>
</dbReference>
<evidence type="ECO:0000256" key="1">
    <source>
        <dbReference type="SAM" id="Phobius"/>
    </source>
</evidence>
<dbReference type="Gene3D" id="3.30.70.60">
    <property type="match status" value="1"/>
</dbReference>
<keyword evidence="1" id="KW-0812">Transmembrane</keyword>
<dbReference type="GO" id="GO:0043683">
    <property type="term" value="P:type IV pilus assembly"/>
    <property type="evidence" value="ECO:0007669"/>
    <property type="project" value="InterPro"/>
</dbReference>
<protein>
    <recommendedName>
        <fullName evidence="3">Pilus assembly protein PilO</fullName>
    </recommendedName>
</protein>
<dbReference type="InterPro" id="IPR014717">
    <property type="entry name" value="Transl_elong_EF1B/ribsomal_bS6"/>
</dbReference>
<feature type="transmembrane region" description="Helical" evidence="1">
    <location>
        <begin position="21"/>
        <end position="41"/>
    </location>
</feature>
<proteinExistence type="predicted"/>
<dbReference type="AlphaFoldDB" id="A0A832GKA8"/>
<dbReference type="GO" id="GO:0043107">
    <property type="term" value="P:type IV pilus-dependent motility"/>
    <property type="evidence" value="ECO:0007669"/>
    <property type="project" value="InterPro"/>
</dbReference>
<dbReference type="Pfam" id="PF04350">
    <property type="entry name" value="PilO"/>
    <property type="match status" value="1"/>
</dbReference>
<dbReference type="PANTHER" id="PTHR39555:SF1">
    <property type="entry name" value="TYPE IV PILUS INNER MEMBRANE COMPONENT PILO"/>
    <property type="match status" value="1"/>
</dbReference>
<evidence type="ECO:0000313" key="2">
    <source>
        <dbReference type="EMBL" id="HGV54828.1"/>
    </source>
</evidence>
<sequence length="200" mass="23755">MAFKELRERLARWEKESSRREKILLTLLTLGLPIFLFYQFYYNPSQEKIKILGEDIKSLELEIAKLESFVKKEKELTTQLKERKVFLEEVKLILPTEQEIPKLLKDVSLTAKKNGLEILSFTPKGEEKRDYYNVIPFDIHLKGNFYDILKFLNEVERLPRLVKLNSIELQPQEKEEKLIMKGNFITYKFTGEPLEKQGKK</sequence>
<name>A0A832GKA8_9BACT</name>
<keyword evidence="1" id="KW-0472">Membrane</keyword>
<keyword evidence="1" id="KW-1133">Transmembrane helix</keyword>
<evidence type="ECO:0008006" key="3">
    <source>
        <dbReference type="Google" id="ProtNLM"/>
    </source>
</evidence>
<reference evidence="2" key="1">
    <citation type="journal article" date="2020" name="mSystems">
        <title>Genome- and Community-Level Interaction Insights into Carbon Utilization and Element Cycling Functions of Hydrothermarchaeota in Hydrothermal Sediment.</title>
        <authorList>
            <person name="Zhou Z."/>
            <person name="Liu Y."/>
            <person name="Xu W."/>
            <person name="Pan J."/>
            <person name="Luo Z.H."/>
            <person name="Li M."/>
        </authorList>
    </citation>
    <scope>NUCLEOTIDE SEQUENCE [LARGE SCALE GENOMIC DNA]</scope>
    <source>
        <strain evidence="2">SpSt-605</strain>
    </source>
</reference>
<accession>A0A832GKA8</accession>
<comment type="caution">
    <text evidence="2">The sequence shown here is derived from an EMBL/GenBank/DDBJ whole genome shotgun (WGS) entry which is preliminary data.</text>
</comment>
<organism evidence="2">
    <name type="scientific">Caldimicrobium thiodismutans</name>
    <dbReference type="NCBI Taxonomy" id="1653476"/>
    <lineage>
        <taxon>Bacteria</taxon>
        <taxon>Pseudomonadati</taxon>
        <taxon>Thermodesulfobacteriota</taxon>
        <taxon>Thermodesulfobacteria</taxon>
        <taxon>Thermodesulfobacteriales</taxon>
        <taxon>Thermodesulfobacteriaceae</taxon>
        <taxon>Caldimicrobium</taxon>
    </lineage>
</organism>
<gene>
    <name evidence="2" type="ORF">ENT73_01890</name>
</gene>
<dbReference type="InterPro" id="IPR007445">
    <property type="entry name" value="PilO"/>
</dbReference>
<dbReference type="EMBL" id="DSZU01000028">
    <property type="protein sequence ID" value="HGV54828.1"/>
    <property type="molecule type" value="Genomic_DNA"/>
</dbReference>